<feature type="coiled-coil region" evidence="1">
    <location>
        <begin position="10"/>
        <end position="37"/>
    </location>
</feature>
<sequence length="53" mass="6266">MDLNLKLGELTKGEQECLELRKERDEKEEKLKNVYSQMEAKGAEVHYLKSRNL</sequence>
<dbReference type="EMBL" id="FN596247">
    <property type="protein sequence ID" value="CCB57826.1"/>
    <property type="molecule type" value="Genomic_DNA"/>
</dbReference>
<protein>
    <submittedName>
        <fullName evidence="2">Uncharacterized protein</fullName>
    </submittedName>
</protein>
<keyword evidence="3" id="KW-1185">Reference proteome</keyword>
<dbReference type="HOGENOM" id="CLU_3072612_0_0_1"/>
<organism evidence="2 3">
    <name type="scientific">Vitis vinifera</name>
    <name type="common">Grape</name>
    <dbReference type="NCBI Taxonomy" id="29760"/>
    <lineage>
        <taxon>Eukaryota</taxon>
        <taxon>Viridiplantae</taxon>
        <taxon>Streptophyta</taxon>
        <taxon>Embryophyta</taxon>
        <taxon>Tracheophyta</taxon>
        <taxon>Spermatophyta</taxon>
        <taxon>Magnoliopsida</taxon>
        <taxon>eudicotyledons</taxon>
        <taxon>Gunneridae</taxon>
        <taxon>Pentapetalae</taxon>
        <taxon>rosids</taxon>
        <taxon>Vitales</taxon>
        <taxon>Vitaceae</taxon>
        <taxon>Viteae</taxon>
        <taxon>Vitis</taxon>
    </lineage>
</organism>
<dbReference type="AlphaFoldDB" id="F6HT16"/>
<gene>
    <name evidence="2" type="ordered locus">VIT_02s0012g02680</name>
</gene>
<proteinExistence type="predicted"/>
<name>F6HT16_VITVI</name>
<dbReference type="Proteomes" id="UP000009183">
    <property type="component" value="Chromosome 2"/>
</dbReference>
<dbReference type="PaxDb" id="29760-VIT_02s0012g02680.t01"/>
<evidence type="ECO:0000313" key="3">
    <source>
        <dbReference type="Proteomes" id="UP000009183"/>
    </source>
</evidence>
<evidence type="ECO:0000313" key="2">
    <source>
        <dbReference type="EMBL" id="CCB57826.1"/>
    </source>
</evidence>
<keyword evidence="1" id="KW-0175">Coiled coil</keyword>
<dbReference type="InParanoid" id="F6HT16"/>
<evidence type="ECO:0000256" key="1">
    <source>
        <dbReference type="SAM" id="Coils"/>
    </source>
</evidence>
<accession>F6HT16</accession>
<reference evidence="3" key="1">
    <citation type="journal article" date="2007" name="Nature">
        <title>The grapevine genome sequence suggests ancestral hexaploidization in major angiosperm phyla.</title>
        <authorList>
            <consortium name="The French-Italian Public Consortium for Grapevine Genome Characterization."/>
            <person name="Jaillon O."/>
            <person name="Aury J.-M."/>
            <person name="Noel B."/>
            <person name="Policriti A."/>
            <person name="Clepet C."/>
            <person name="Casagrande A."/>
            <person name="Choisne N."/>
            <person name="Aubourg S."/>
            <person name="Vitulo N."/>
            <person name="Jubin C."/>
            <person name="Vezzi A."/>
            <person name="Legeai F."/>
            <person name="Hugueney P."/>
            <person name="Dasilva C."/>
            <person name="Horner D."/>
            <person name="Mica E."/>
            <person name="Jublot D."/>
            <person name="Poulain J."/>
            <person name="Bruyere C."/>
            <person name="Billault A."/>
            <person name="Segurens B."/>
            <person name="Gouyvenoux M."/>
            <person name="Ugarte E."/>
            <person name="Cattonaro F."/>
            <person name="Anthouard V."/>
            <person name="Vico V."/>
            <person name="Del Fabbro C."/>
            <person name="Alaux M."/>
            <person name="Di Gaspero G."/>
            <person name="Dumas V."/>
            <person name="Felice N."/>
            <person name="Paillard S."/>
            <person name="Juman I."/>
            <person name="Moroldo M."/>
            <person name="Scalabrin S."/>
            <person name="Canaguier A."/>
            <person name="Le Clainche I."/>
            <person name="Malacrida G."/>
            <person name="Durand E."/>
            <person name="Pesole G."/>
            <person name="Laucou V."/>
            <person name="Chatelet P."/>
            <person name="Merdinoglu D."/>
            <person name="Delledonne M."/>
            <person name="Pezzotti M."/>
            <person name="Lecharny A."/>
            <person name="Scarpelli C."/>
            <person name="Artiguenave F."/>
            <person name="Pe M.E."/>
            <person name="Valle G."/>
            <person name="Morgante M."/>
            <person name="Caboche M."/>
            <person name="Adam-Blondon A.-F."/>
            <person name="Weissenbach J."/>
            <person name="Quetier F."/>
            <person name="Wincker P."/>
        </authorList>
    </citation>
    <scope>NUCLEOTIDE SEQUENCE [LARGE SCALE GENOMIC DNA]</scope>
    <source>
        <strain evidence="3">cv. Pinot noir / PN40024</strain>
    </source>
</reference>